<evidence type="ECO:0000256" key="3">
    <source>
        <dbReference type="ARBA" id="ARBA00023015"/>
    </source>
</evidence>
<dbReference type="Gene3D" id="1.10.10.10">
    <property type="entry name" value="Winged helix-like DNA-binding domain superfamily/Winged helix DNA-binding domain"/>
    <property type="match status" value="1"/>
</dbReference>
<dbReference type="Gene3D" id="3.40.50.2300">
    <property type="match status" value="1"/>
</dbReference>
<protein>
    <submittedName>
        <fullName evidence="10">DNA-binding response regulator, OmpR family, contains REC and winged-helix (WHTH) domain</fullName>
    </submittedName>
</protein>
<feature type="domain" description="OmpR/PhoB-type" evidence="9">
    <location>
        <begin position="124"/>
        <end position="224"/>
    </location>
</feature>
<feature type="DNA-binding region" description="OmpR/PhoB-type" evidence="7">
    <location>
        <begin position="124"/>
        <end position="224"/>
    </location>
</feature>
<evidence type="ECO:0000256" key="2">
    <source>
        <dbReference type="ARBA" id="ARBA00023012"/>
    </source>
</evidence>
<keyword evidence="4 7" id="KW-0238">DNA-binding</keyword>
<dbReference type="InterPro" id="IPR001789">
    <property type="entry name" value="Sig_transdc_resp-reg_receiver"/>
</dbReference>
<dbReference type="GO" id="GO:0000976">
    <property type="term" value="F:transcription cis-regulatory region binding"/>
    <property type="evidence" value="ECO:0007669"/>
    <property type="project" value="TreeGrafter"/>
</dbReference>
<dbReference type="PANTHER" id="PTHR48111:SF22">
    <property type="entry name" value="REGULATOR OF RPOS"/>
    <property type="match status" value="1"/>
</dbReference>
<sequence>MKILIIEDEPSLNKSMVDYLTQQQYLCESVTRYADALEKIERHNYDCIVLDIMLPGGNGLQLLEQLKANKSADGVIIISARNELDDKITGIQLGADDYLTKPFHLPELSVRIAAIIRRKNQQGNNQMQFQEICIDIKGKTVTVNNDPLILTRKEYELLLYFVINKNRILSKNAIAEHLWGDDMDIADNHDFIYTHIKNLRRKMIQAGTGDYIRSVYGMGYKFSVQ</sequence>
<dbReference type="PANTHER" id="PTHR48111">
    <property type="entry name" value="REGULATOR OF RPOS"/>
    <property type="match status" value="1"/>
</dbReference>
<feature type="modified residue" description="4-aspartylphosphate" evidence="6">
    <location>
        <position position="51"/>
    </location>
</feature>
<dbReference type="PROSITE" id="PS51755">
    <property type="entry name" value="OMPR_PHOB"/>
    <property type="match status" value="1"/>
</dbReference>
<dbReference type="SMART" id="SM00862">
    <property type="entry name" value="Trans_reg_C"/>
    <property type="match status" value="1"/>
</dbReference>
<evidence type="ECO:0000256" key="4">
    <source>
        <dbReference type="ARBA" id="ARBA00023125"/>
    </source>
</evidence>
<dbReference type="InterPro" id="IPR011006">
    <property type="entry name" value="CheY-like_superfamily"/>
</dbReference>
<dbReference type="Pfam" id="PF00486">
    <property type="entry name" value="Trans_reg_C"/>
    <property type="match status" value="1"/>
</dbReference>
<dbReference type="Proteomes" id="UP000198711">
    <property type="component" value="Unassembled WGS sequence"/>
</dbReference>
<reference evidence="10 11" key="1">
    <citation type="submission" date="2016-10" db="EMBL/GenBank/DDBJ databases">
        <authorList>
            <person name="Varghese N."/>
            <person name="Submissions S."/>
        </authorList>
    </citation>
    <scope>NUCLEOTIDE SEQUENCE [LARGE SCALE GENOMIC DNA]</scope>
    <source>
        <strain evidence="10 11">DSM 25353</strain>
    </source>
</reference>
<dbReference type="GO" id="GO:0005829">
    <property type="term" value="C:cytosol"/>
    <property type="evidence" value="ECO:0007669"/>
    <property type="project" value="TreeGrafter"/>
</dbReference>
<evidence type="ECO:0000256" key="6">
    <source>
        <dbReference type="PROSITE-ProRule" id="PRU00169"/>
    </source>
</evidence>
<keyword evidence="11" id="KW-1185">Reference proteome</keyword>
<evidence type="ECO:0000259" key="9">
    <source>
        <dbReference type="PROSITE" id="PS51755"/>
    </source>
</evidence>
<evidence type="ECO:0000313" key="10">
    <source>
        <dbReference type="EMBL" id="SDW91730.1"/>
    </source>
</evidence>
<dbReference type="SMART" id="SM00448">
    <property type="entry name" value="REC"/>
    <property type="match status" value="1"/>
</dbReference>
<dbReference type="InterPro" id="IPR039420">
    <property type="entry name" value="WalR-like"/>
</dbReference>
<keyword evidence="1 6" id="KW-0597">Phosphoprotein</keyword>
<evidence type="ECO:0000259" key="8">
    <source>
        <dbReference type="PROSITE" id="PS50110"/>
    </source>
</evidence>
<feature type="domain" description="Response regulatory" evidence="8">
    <location>
        <begin position="2"/>
        <end position="116"/>
    </location>
</feature>
<dbReference type="InterPro" id="IPR036388">
    <property type="entry name" value="WH-like_DNA-bd_sf"/>
</dbReference>
<dbReference type="CDD" id="cd00383">
    <property type="entry name" value="trans_reg_C"/>
    <property type="match status" value="1"/>
</dbReference>
<dbReference type="PROSITE" id="PS50110">
    <property type="entry name" value="RESPONSE_REGULATORY"/>
    <property type="match status" value="1"/>
</dbReference>
<keyword evidence="3" id="KW-0805">Transcription regulation</keyword>
<dbReference type="GO" id="GO:0032993">
    <property type="term" value="C:protein-DNA complex"/>
    <property type="evidence" value="ECO:0007669"/>
    <property type="project" value="TreeGrafter"/>
</dbReference>
<dbReference type="AlphaFoldDB" id="A0A8X8IFI2"/>
<dbReference type="Gene3D" id="6.10.250.690">
    <property type="match status" value="1"/>
</dbReference>
<dbReference type="InterPro" id="IPR001867">
    <property type="entry name" value="OmpR/PhoB-type_DNA-bd"/>
</dbReference>
<dbReference type="SUPFAM" id="SSF52172">
    <property type="entry name" value="CheY-like"/>
    <property type="match status" value="1"/>
</dbReference>
<name>A0A8X8IFI2_9BACT</name>
<evidence type="ECO:0000256" key="5">
    <source>
        <dbReference type="ARBA" id="ARBA00023163"/>
    </source>
</evidence>
<keyword evidence="5" id="KW-0804">Transcription</keyword>
<evidence type="ECO:0000256" key="1">
    <source>
        <dbReference type="ARBA" id="ARBA00022553"/>
    </source>
</evidence>
<dbReference type="EMBL" id="FNNO01000007">
    <property type="protein sequence ID" value="SDW91730.1"/>
    <property type="molecule type" value="Genomic_DNA"/>
</dbReference>
<evidence type="ECO:0000256" key="7">
    <source>
        <dbReference type="PROSITE-ProRule" id="PRU01091"/>
    </source>
</evidence>
<accession>A0A8X8IFI2</accession>
<organism evidence="10 11">
    <name type="scientific">Hydrobacter penzbergensis</name>
    <dbReference type="NCBI Taxonomy" id="1235997"/>
    <lineage>
        <taxon>Bacteria</taxon>
        <taxon>Pseudomonadati</taxon>
        <taxon>Bacteroidota</taxon>
        <taxon>Chitinophagia</taxon>
        <taxon>Chitinophagales</taxon>
        <taxon>Chitinophagaceae</taxon>
        <taxon>Hydrobacter</taxon>
    </lineage>
</organism>
<dbReference type="GO" id="GO:0000156">
    <property type="term" value="F:phosphorelay response regulator activity"/>
    <property type="evidence" value="ECO:0007669"/>
    <property type="project" value="TreeGrafter"/>
</dbReference>
<comment type="caution">
    <text evidence="10">The sequence shown here is derived from an EMBL/GenBank/DDBJ whole genome shotgun (WGS) entry which is preliminary data.</text>
</comment>
<dbReference type="GO" id="GO:0006355">
    <property type="term" value="P:regulation of DNA-templated transcription"/>
    <property type="evidence" value="ECO:0007669"/>
    <property type="project" value="InterPro"/>
</dbReference>
<gene>
    <name evidence="10" type="ORF">SAMN05444410_10736</name>
</gene>
<keyword evidence="2" id="KW-0902">Two-component regulatory system</keyword>
<dbReference type="Pfam" id="PF00072">
    <property type="entry name" value="Response_reg"/>
    <property type="match status" value="1"/>
</dbReference>
<dbReference type="RefSeq" id="WP_092723691.1">
    <property type="nucleotide sequence ID" value="NZ_FNNO01000007.1"/>
</dbReference>
<evidence type="ECO:0000313" key="11">
    <source>
        <dbReference type="Proteomes" id="UP000198711"/>
    </source>
</evidence>
<proteinExistence type="predicted"/>